<dbReference type="Proteomes" id="UP000001056">
    <property type="component" value="Unassembled WGS sequence"/>
</dbReference>
<feature type="region of interest" description="Disordered" evidence="1">
    <location>
        <begin position="117"/>
        <end position="138"/>
    </location>
</feature>
<reference evidence="3" key="1">
    <citation type="journal article" date="2015" name="Genome Announc.">
        <title>Draft genome sequence of the cellulolytic fungus Chaetomium globosum.</title>
        <authorList>
            <person name="Cuomo C.A."/>
            <person name="Untereiner W.A."/>
            <person name="Ma L.-J."/>
            <person name="Grabherr M."/>
            <person name="Birren B.W."/>
        </authorList>
    </citation>
    <scope>NUCLEOTIDE SEQUENCE [LARGE SCALE GENOMIC DNA]</scope>
    <source>
        <strain evidence="3">ATCC 6205 / CBS 148.51 / DSM 1962 / NBRC 6347 / NRRL 1970</strain>
    </source>
</reference>
<gene>
    <name evidence="2" type="ORF">CHGG_10081</name>
</gene>
<dbReference type="VEuPathDB" id="FungiDB:CHGG_10081"/>
<evidence type="ECO:0000313" key="3">
    <source>
        <dbReference type="Proteomes" id="UP000001056"/>
    </source>
</evidence>
<feature type="region of interest" description="Disordered" evidence="1">
    <location>
        <begin position="44"/>
        <end position="64"/>
    </location>
</feature>
<feature type="compositionally biased region" description="Low complexity" evidence="1">
    <location>
        <begin position="117"/>
        <end position="131"/>
    </location>
</feature>
<feature type="compositionally biased region" description="Low complexity" evidence="1">
    <location>
        <begin position="186"/>
        <end position="202"/>
    </location>
</feature>
<dbReference type="AlphaFoldDB" id="Q2GPM3"/>
<protein>
    <submittedName>
        <fullName evidence="2">Uncharacterized protein</fullName>
    </submittedName>
</protein>
<sequence length="219" mass="22985">MAEAECPWRRETRWCPRDSSGWCGQHNDNCHRGRSEQRGLMPAEVDEDTTTSHTQAGPMPIQEGLTSGAAFAPVFVAAPLPITQAPAVTPQPCRVASPSPPASVVWSVGPFRASLLPPAAAPQESQSAPAPFRLEPPSPTTLRALGLLPGVPAPIVGSPASTAHDHSVWKASVTACDPFMGYEEAGSPTQGSPTQGSSTQGSLPNVLPLDSDQFKSRHP</sequence>
<organism evidence="2 3">
    <name type="scientific">Chaetomium globosum (strain ATCC 6205 / CBS 148.51 / DSM 1962 / NBRC 6347 / NRRL 1970)</name>
    <name type="common">Soil fungus</name>
    <dbReference type="NCBI Taxonomy" id="306901"/>
    <lineage>
        <taxon>Eukaryota</taxon>
        <taxon>Fungi</taxon>
        <taxon>Dikarya</taxon>
        <taxon>Ascomycota</taxon>
        <taxon>Pezizomycotina</taxon>
        <taxon>Sordariomycetes</taxon>
        <taxon>Sordariomycetidae</taxon>
        <taxon>Sordariales</taxon>
        <taxon>Chaetomiaceae</taxon>
        <taxon>Chaetomium</taxon>
    </lineage>
</organism>
<dbReference type="GeneID" id="4396766"/>
<dbReference type="HOGENOM" id="CLU_1261373_0_0_1"/>
<proteinExistence type="predicted"/>
<feature type="region of interest" description="Disordered" evidence="1">
    <location>
        <begin position="179"/>
        <end position="219"/>
    </location>
</feature>
<dbReference type="RefSeq" id="XP_001228008.1">
    <property type="nucleotide sequence ID" value="XM_001228007.1"/>
</dbReference>
<dbReference type="EMBL" id="CH408035">
    <property type="protein sequence ID" value="EAQ83677.1"/>
    <property type="molecule type" value="Genomic_DNA"/>
</dbReference>
<name>Q2GPM3_CHAGB</name>
<accession>Q2GPM3</accession>
<keyword evidence="3" id="KW-1185">Reference proteome</keyword>
<evidence type="ECO:0000256" key="1">
    <source>
        <dbReference type="SAM" id="MobiDB-lite"/>
    </source>
</evidence>
<dbReference type="InParanoid" id="Q2GPM3"/>
<evidence type="ECO:0000313" key="2">
    <source>
        <dbReference type="EMBL" id="EAQ83677.1"/>
    </source>
</evidence>